<protein>
    <submittedName>
        <fullName evidence="4">MerR family transcriptional regulator</fullName>
    </submittedName>
</protein>
<name>A0ABN2FAV8_9ACTN</name>
<reference evidence="4 5" key="1">
    <citation type="journal article" date="2019" name="Int. J. Syst. Evol. Microbiol.">
        <title>The Global Catalogue of Microorganisms (GCM) 10K type strain sequencing project: providing services to taxonomists for standard genome sequencing and annotation.</title>
        <authorList>
            <consortium name="The Broad Institute Genomics Platform"/>
            <consortium name="The Broad Institute Genome Sequencing Center for Infectious Disease"/>
            <person name="Wu L."/>
            <person name="Ma J."/>
        </authorList>
    </citation>
    <scope>NUCLEOTIDE SEQUENCE [LARGE SCALE GENOMIC DNA]</scope>
    <source>
        <strain evidence="4 5">JCM 14306</strain>
    </source>
</reference>
<dbReference type="InterPro" id="IPR022637">
    <property type="entry name" value="DNA_polIII_beta_cen"/>
</dbReference>
<evidence type="ECO:0000256" key="1">
    <source>
        <dbReference type="ARBA" id="ARBA00023125"/>
    </source>
</evidence>
<dbReference type="CDD" id="cd01107">
    <property type="entry name" value="HTH_BmrR"/>
    <property type="match status" value="1"/>
</dbReference>
<feature type="domain" description="HTH merR-type" evidence="3">
    <location>
        <begin position="5"/>
        <end position="75"/>
    </location>
</feature>
<dbReference type="InterPro" id="IPR001001">
    <property type="entry name" value="DNA_polIII_beta"/>
</dbReference>
<gene>
    <name evidence="4" type="ORF">GCM10009744_28470</name>
</gene>
<dbReference type="Pfam" id="PF13411">
    <property type="entry name" value="MerR_1"/>
    <property type="match status" value="1"/>
</dbReference>
<dbReference type="SMART" id="SM00480">
    <property type="entry name" value="POL3Bc"/>
    <property type="match status" value="1"/>
</dbReference>
<evidence type="ECO:0000313" key="4">
    <source>
        <dbReference type="EMBL" id="GAA1637531.1"/>
    </source>
</evidence>
<dbReference type="PROSITE" id="PS50937">
    <property type="entry name" value="HTH_MERR_2"/>
    <property type="match status" value="1"/>
</dbReference>
<dbReference type="PANTHER" id="PTHR30204">
    <property type="entry name" value="REDOX-CYCLING DRUG-SENSING TRANSCRIPTIONAL ACTIVATOR SOXR"/>
    <property type="match status" value="1"/>
</dbReference>
<comment type="caution">
    <text evidence="4">The sequence shown here is derived from an EMBL/GenBank/DDBJ whole genome shotgun (WGS) entry which is preliminary data.</text>
</comment>
<dbReference type="EMBL" id="BAAANE010000004">
    <property type="protein sequence ID" value="GAA1637531.1"/>
    <property type="molecule type" value="Genomic_DNA"/>
</dbReference>
<dbReference type="Gene3D" id="3.10.150.10">
    <property type="entry name" value="DNA Polymerase III, subunit A, domain 2"/>
    <property type="match status" value="2"/>
</dbReference>
<dbReference type="Proteomes" id="UP001501319">
    <property type="component" value="Unassembled WGS sequence"/>
</dbReference>
<accession>A0ABN2FAV8</accession>
<proteinExistence type="predicted"/>
<dbReference type="RefSeq" id="WP_344111725.1">
    <property type="nucleotide sequence ID" value="NZ_BAAANE010000004.1"/>
</dbReference>
<dbReference type="SMART" id="SM00422">
    <property type="entry name" value="HTH_MERR"/>
    <property type="match status" value="1"/>
</dbReference>
<feature type="region of interest" description="Disordered" evidence="2">
    <location>
        <begin position="288"/>
        <end position="322"/>
    </location>
</feature>
<dbReference type="InterPro" id="IPR047057">
    <property type="entry name" value="MerR_fam"/>
</dbReference>
<keyword evidence="5" id="KW-1185">Reference proteome</keyword>
<evidence type="ECO:0000313" key="5">
    <source>
        <dbReference type="Proteomes" id="UP001501319"/>
    </source>
</evidence>
<dbReference type="InterPro" id="IPR046938">
    <property type="entry name" value="DNA_clamp_sf"/>
</dbReference>
<feature type="compositionally biased region" description="Polar residues" evidence="2">
    <location>
        <begin position="290"/>
        <end position="299"/>
    </location>
</feature>
<dbReference type="InterPro" id="IPR000551">
    <property type="entry name" value="MerR-type_HTH_dom"/>
</dbReference>
<evidence type="ECO:0000256" key="2">
    <source>
        <dbReference type="SAM" id="MobiDB-lite"/>
    </source>
</evidence>
<dbReference type="InterPro" id="IPR009061">
    <property type="entry name" value="DNA-bd_dom_put_sf"/>
</dbReference>
<sequence>MTDELLTISAFARRVGLTPSALRFYDDCGLLRPAEVDEQNGYRYYAPEQEQRAALLRDLREIDLPLADVRVVLDGGPAEGAAVVEAHLRTVEGKADTARKAVARILSSLPAVPYECAVTLGGAELASAIRQVATAAASTPDELPALACVLLELGEDEVTLVATDRYRLSVRKLHPLAFTGYPRNVLISAPELTALARWSAAASEVRIQAGPAGTTLVADGSSSSVIPVPVVAEEYPAYQAILEGLAPPSCRIVADRLALLDLLTTETVALDITPTLITITPVASAPKTCSKANVPSEDSSVVAGPPGSDGHSEVDASGSGGQLEVVGSGAPVRVGFASSLLAAALTVSVGPDVLLEICAPDRPVVVRSADQGTFTTLVMPTRIDGDG</sequence>
<dbReference type="PROSITE" id="PS00552">
    <property type="entry name" value="HTH_MERR_1"/>
    <property type="match status" value="1"/>
</dbReference>
<dbReference type="SUPFAM" id="SSF46955">
    <property type="entry name" value="Putative DNA-binding domain"/>
    <property type="match status" value="1"/>
</dbReference>
<keyword evidence="1" id="KW-0238">DNA-binding</keyword>
<organism evidence="4 5">
    <name type="scientific">Kribbella alba</name>
    <dbReference type="NCBI Taxonomy" id="190197"/>
    <lineage>
        <taxon>Bacteria</taxon>
        <taxon>Bacillati</taxon>
        <taxon>Actinomycetota</taxon>
        <taxon>Actinomycetes</taxon>
        <taxon>Propionibacteriales</taxon>
        <taxon>Kribbellaceae</taxon>
        <taxon>Kribbella</taxon>
    </lineage>
</organism>
<dbReference type="PANTHER" id="PTHR30204:SF97">
    <property type="entry name" value="MERR FAMILY REGULATORY PROTEIN"/>
    <property type="match status" value="1"/>
</dbReference>
<dbReference type="SUPFAM" id="SSF55979">
    <property type="entry name" value="DNA clamp"/>
    <property type="match status" value="2"/>
</dbReference>
<dbReference type="Pfam" id="PF02767">
    <property type="entry name" value="DNA_pol3_beta_2"/>
    <property type="match status" value="1"/>
</dbReference>
<dbReference type="Gene3D" id="1.10.1660.10">
    <property type="match status" value="1"/>
</dbReference>
<evidence type="ECO:0000259" key="3">
    <source>
        <dbReference type="PROSITE" id="PS50937"/>
    </source>
</evidence>